<comment type="subcellular location">
    <subcellularLocation>
        <location evidence="1">Membrane</location>
        <topology evidence="1">Single-pass membrane protein</topology>
    </subcellularLocation>
</comment>
<feature type="region of interest" description="Disordered" evidence="5">
    <location>
        <begin position="249"/>
        <end position="273"/>
    </location>
</feature>
<feature type="transmembrane region" description="Helical" evidence="6">
    <location>
        <begin position="183"/>
        <end position="205"/>
    </location>
</feature>
<evidence type="ECO:0000256" key="6">
    <source>
        <dbReference type="SAM" id="Phobius"/>
    </source>
</evidence>
<protein>
    <submittedName>
        <fullName evidence="7">Uncharacterized protein</fullName>
    </submittedName>
</protein>
<feature type="region of interest" description="Disordered" evidence="5">
    <location>
        <begin position="446"/>
        <end position="488"/>
    </location>
</feature>
<organism evidence="7 8">
    <name type="scientific">Batillaria attramentaria</name>
    <dbReference type="NCBI Taxonomy" id="370345"/>
    <lineage>
        <taxon>Eukaryota</taxon>
        <taxon>Metazoa</taxon>
        <taxon>Spiralia</taxon>
        <taxon>Lophotrochozoa</taxon>
        <taxon>Mollusca</taxon>
        <taxon>Gastropoda</taxon>
        <taxon>Caenogastropoda</taxon>
        <taxon>Sorbeoconcha</taxon>
        <taxon>Cerithioidea</taxon>
        <taxon>Batillariidae</taxon>
        <taxon>Batillaria</taxon>
    </lineage>
</organism>
<dbReference type="Proteomes" id="UP001519460">
    <property type="component" value="Unassembled WGS sequence"/>
</dbReference>
<name>A0ABD0KS93_9CAEN</name>
<evidence type="ECO:0000256" key="5">
    <source>
        <dbReference type="SAM" id="MobiDB-lite"/>
    </source>
</evidence>
<evidence type="ECO:0000313" key="7">
    <source>
        <dbReference type="EMBL" id="KAK7490127.1"/>
    </source>
</evidence>
<dbReference type="Gene3D" id="2.60.120.200">
    <property type="match status" value="1"/>
</dbReference>
<accession>A0ABD0KS93</accession>
<evidence type="ECO:0000313" key="8">
    <source>
        <dbReference type="Proteomes" id="UP001519460"/>
    </source>
</evidence>
<dbReference type="GO" id="GO:0071944">
    <property type="term" value="C:cell periphery"/>
    <property type="evidence" value="ECO:0007669"/>
    <property type="project" value="UniProtKB-ARBA"/>
</dbReference>
<keyword evidence="8" id="KW-1185">Reference proteome</keyword>
<evidence type="ECO:0000256" key="1">
    <source>
        <dbReference type="ARBA" id="ARBA00004167"/>
    </source>
</evidence>
<dbReference type="GO" id="GO:0016020">
    <property type="term" value="C:membrane"/>
    <property type="evidence" value="ECO:0007669"/>
    <property type="project" value="UniProtKB-SubCell"/>
</dbReference>
<reference evidence="7 8" key="1">
    <citation type="journal article" date="2023" name="Sci. Data">
        <title>Genome assembly of the Korean intertidal mud-creeper Batillaria attramentaria.</title>
        <authorList>
            <person name="Patra A.K."/>
            <person name="Ho P.T."/>
            <person name="Jun S."/>
            <person name="Lee S.J."/>
            <person name="Kim Y."/>
            <person name="Won Y.J."/>
        </authorList>
    </citation>
    <scope>NUCLEOTIDE SEQUENCE [LARGE SCALE GENOMIC DNA]</scope>
    <source>
        <strain evidence="7">Wonlab-2016</strain>
    </source>
</reference>
<keyword evidence="3 6" id="KW-1133">Transmembrane helix</keyword>
<evidence type="ECO:0000256" key="4">
    <source>
        <dbReference type="ARBA" id="ARBA00023136"/>
    </source>
</evidence>
<comment type="caution">
    <text evidence="7">The sequence shown here is derived from an EMBL/GenBank/DDBJ whole genome shotgun (WGS) entry which is preliminary data.</text>
</comment>
<gene>
    <name evidence="7" type="ORF">BaRGS_00018649</name>
</gene>
<keyword evidence="4 6" id="KW-0472">Membrane</keyword>
<evidence type="ECO:0000256" key="2">
    <source>
        <dbReference type="ARBA" id="ARBA00022692"/>
    </source>
</evidence>
<dbReference type="AlphaFoldDB" id="A0ABD0KS93"/>
<feature type="compositionally biased region" description="Polar residues" evidence="5">
    <location>
        <begin position="457"/>
        <end position="472"/>
    </location>
</feature>
<proteinExistence type="predicted"/>
<dbReference type="PANTHER" id="PTHR15549">
    <property type="entry name" value="PAIRED IMMUNOGLOBULIN-LIKE TYPE 2 RECEPTOR"/>
    <property type="match status" value="1"/>
</dbReference>
<dbReference type="InterPro" id="IPR051694">
    <property type="entry name" value="Immunoregulatory_rcpt-like"/>
</dbReference>
<feature type="compositionally biased region" description="Basic and acidic residues" evidence="5">
    <location>
        <begin position="475"/>
        <end position="488"/>
    </location>
</feature>
<evidence type="ECO:0000256" key="3">
    <source>
        <dbReference type="ARBA" id="ARBA00022989"/>
    </source>
</evidence>
<feature type="compositionally biased region" description="Polar residues" evidence="5">
    <location>
        <begin position="257"/>
        <end position="272"/>
    </location>
</feature>
<sequence>MRAAKASQPPRQLTSPWLCSTGGNLHSLSFRYYLENTTACGLSVTLTSENGDVSVIWNTTAESSEPQVNVTLPNITSPSSRFMLKFEGRKIQKFGGSCGSFSNNVIAVNDVVYRKTDNLITTTTATSTPSSSFLSNSTQTAPVTSTTMSRVTAETVTNESTAEADSTLVPVTPDGNGESSGGAVAGIIIGVIIIALVVAIAVVFYMRRKKNKSFIALCPWMSKKTPEGNSPDMTNSAYYHGDEHICSTDPVPEYELANTNQPPVANSSSNRPVTDELSYQIPAASHHPNDYSSETHYDMVDSDADAGNYYSAPDDNATSNNANGCAKGDDSVYELAGAPDAGNNCGVTDEDSYNKLSHLNARPIVAVSDKDGTGQYSHLAEKQTRVPTVEPAGYGEYSLASADNEAGNDTYSKPSEKYMNEAIVPEPEEYNTLDFGEKHTMNTYANGRLPTDYSHLGQISASHEQDDSSSNPAVDDNHHVYHILEKKD</sequence>
<keyword evidence="2 6" id="KW-0812">Transmembrane</keyword>
<dbReference type="EMBL" id="JACVVK020000130">
    <property type="protein sequence ID" value="KAK7490127.1"/>
    <property type="molecule type" value="Genomic_DNA"/>
</dbReference>
<feature type="region of interest" description="Disordered" evidence="5">
    <location>
        <begin position="299"/>
        <end position="323"/>
    </location>
</feature>